<keyword evidence="3" id="KW-0808">Transferase</keyword>
<dbReference type="HOGENOM" id="CLU_012712_5_1_1"/>
<reference evidence="3 4" key="1">
    <citation type="journal article" date="2013" name="Nat. Commun.">
        <title>The evolution and pathogenic mechanisms of the rice sheath blight pathogen.</title>
        <authorList>
            <person name="Zheng A."/>
            <person name="Lin R."/>
            <person name="Xu L."/>
            <person name="Qin P."/>
            <person name="Tang C."/>
            <person name="Ai P."/>
            <person name="Zhang D."/>
            <person name="Liu Y."/>
            <person name="Sun Z."/>
            <person name="Feng H."/>
            <person name="Wang Y."/>
            <person name="Chen Y."/>
            <person name="Liang X."/>
            <person name="Fu R."/>
            <person name="Li Q."/>
            <person name="Zhang J."/>
            <person name="Yu X."/>
            <person name="Xie Z."/>
            <person name="Ding L."/>
            <person name="Guan P."/>
            <person name="Tang J."/>
            <person name="Liang Y."/>
            <person name="Wang S."/>
            <person name="Deng Q."/>
            <person name="Li S."/>
            <person name="Zhu J."/>
            <person name="Wang L."/>
            <person name="Liu H."/>
            <person name="Li P."/>
        </authorList>
    </citation>
    <scope>NUCLEOTIDE SEQUENCE [LARGE SCALE GENOMIC DNA]</scope>
    <source>
        <strain evidence="4">AG-1 IA</strain>
    </source>
</reference>
<dbReference type="GO" id="GO:0004103">
    <property type="term" value="F:choline kinase activity"/>
    <property type="evidence" value="ECO:0007669"/>
    <property type="project" value="TreeGrafter"/>
</dbReference>
<dbReference type="OMA" id="SHERTWP"/>
<accession>L8X2Q7</accession>
<sequence length="613" mass="67696">MVASSHERTWPPSRSRGHPSLRFRTNSFILPSLAILISGSLSSSSAHPEPGAKVRIFCSSAAKIPPAQVRKNKYSLVLDHHYLRHMITSDMQASMLTPTASHPTSGLPTENKSHHRPPISSYSSVSSIGSNSSLLGCAMQTSNLKPGAFSISIREAGHPRHRNIATGPEISSTLPNLKYKTPAFRQALLQVLQAIRVPTWTSSTLDPSLVKIAKVSGALTNAVFFVSYVGTAPASHSSTPHLTPHSSSSSLQLIAPRTVLLRIYGPSSSILISRADELHTLHLLSSNYRIGPRVYGTFQNGRVEEWFDSNTLKKEDMRDVTQSRWIAMRMRELHSVDVLGIVGISWNGQESLYKNIVSWQGAAQETLVMLEAKEGKGEIPPGHVWHGRREELNLGKFMRAWEAYWSWLQKWESEFGRSEMVFAHNDAQYGNLLYANKLAPGKPEHHRVSLQLPKSEWTADYHSDTPHVLTASRYPTREERRNFYFGYLGSPVLGGTISASPVPSRSSSFHGSGSSSSINSLGVPSHHSSSGSLFPIDLSTTRGQAELEEAISILDGQVYAWSPASHAHWIIWGIIQASDDITNGAISDFDYLAYAADRIGKFYNDLSQRGIKW</sequence>
<dbReference type="Gene3D" id="3.30.200.20">
    <property type="entry name" value="Phosphorylase Kinase, domain 1"/>
    <property type="match status" value="1"/>
</dbReference>
<comment type="caution">
    <text evidence="3">The sequence shown here is derived from an EMBL/GenBank/DDBJ whole genome shotgun (WGS) entry which is preliminary data.</text>
</comment>
<dbReference type="STRING" id="983506.L8X2Q7"/>
<dbReference type="OrthoDB" id="10267235at2759"/>
<evidence type="ECO:0000256" key="1">
    <source>
        <dbReference type="ARBA" id="ARBA00038211"/>
    </source>
</evidence>
<proteinExistence type="inferred from homology"/>
<keyword evidence="4" id="KW-1185">Reference proteome</keyword>
<gene>
    <name evidence="3" type="ORF">AG1IA_01467</name>
</gene>
<evidence type="ECO:0000256" key="2">
    <source>
        <dbReference type="SAM" id="MobiDB-lite"/>
    </source>
</evidence>
<feature type="compositionally biased region" description="Polar residues" evidence="2">
    <location>
        <begin position="96"/>
        <end position="110"/>
    </location>
</feature>
<organism evidence="3 4">
    <name type="scientific">Thanatephorus cucumeris (strain AG1-IA)</name>
    <name type="common">Rice sheath blight fungus</name>
    <name type="synonym">Rhizoctonia solani</name>
    <dbReference type="NCBI Taxonomy" id="983506"/>
    <lineage>
        <taxon>Eukaryota</taxon>
        <taxon>Fungi</taxon>
        <taxon>Dikarya</taxon>
        <taxon>Basidiomycota</taxon>
        <taxon>Agaricomycotina</taxon>
        <taxon>Agaricomycetes</taxon>
        <taxon>Cantharellales</taxon>
        <taxon>Ceratobasidiaceae</taxon>
        <taxon>Rhizoctonia</taxon>
        <taxon>Rhizoctonia solani AG-1</taxon>
    </lineage>
</organism>
<dbReference type="CDD" id="cd05157">
    <property type="entry name" value="ETNK_euk"/>
    <property type="match status" value="1"/>
</dbReference>
<dbReference type="Proteomes" id="UP000011668">
    <property type="component" value="Unassembled WGS sequence"/>
</dbReference>
<comment type="similarity">
    <text evidence="1">Belongs to the choline/ethanolamine kinase family.</text>
</comment>
<dbReference type="Gene3D" id="3.90.1200.10">
    <property type="match status" value="1"/>
</dbReference>
<name>L8X2Q7_THACA</name>
<dbReference type="PANTHER" id="PTHR22603">
    <property type="entry name" value="CHOLINE/ETHANOALAMINE KINASE"/>
    <property type="match status" value="1"/>
</dbReference>
<feature type="region of interest" description="Disordered" evidence="2">
    <location>
        <begin position="96"/>
        <end position="122"/>
    </location>
</feature>
<evidence type="ECO:0000313" key="4">
    <source>
        <dbReference type="Proteomes" id="UP000011668"/>
    </source>
</evidence>
<dbReference type="EMBL" id="AFRT01000299">
    <property type="protein sequence ID" value="ELU44505.1"/>
    <property type="molecule type" value="Genomic_DNA"/>
</dbReference>
<dbReference type="Pfam" id="PF01633">
    <property type="entry name" value="Choline_kinase"/>
    <property type="match status" value="2"/>
</dbReference>
<dbReference type="GO" id="GO:0006646">
    <property type="term" value="P:phosphatidylethanolamine biosynthetic process"/>
    <property type="evidence" value="ECO:0007669"/>
    <property type="project" value="TreeGrafter"/>
</dbReference>
<dbReference type="SUPFAM" id="SSF56112">
    <property type="entry name" value="Protein kinase-like (PK-like)"/>
    <property type="match status" value="1"/>
</dbReference>
<dbReference type="PANTHER" id="PTHR22603:SF93">
    <property type="entry name" value="RE24176P"/>
    <property type="match status" value="1"/>
</dbReference>
<evidence type="ECO:0000313" key="3">
    <source>
        <dbReference type="EMBL" id="ELU44505.1"/>
    </source>
</evidence>
<keyword evidence="3" id="KW-0418">Kinase</keyword>
<protein>
    <submittedName>
        <fullName evidence="3">Choline kinase, cytoplasm</fullName>
    </submittedName>
</protein>
<dbReference type="GO" id="GO:0004305">
    <property type="term" value="F:ethanolamine kinase activity"/>
    <property type="evidence" value="ECO:0007669"/>
    <property type="project" value="TreeGrafter"/>
</dbReference>
<dbReference type="GO" id="GO:0005737">
    <property type="term" value="C:cytoplasm"/>
    <property type="evidence" value="ECO:0007669"/>
    <property type="project" value="TreeGrafter"/>
</dbReference>
<dbReference type="InterPro" id="IPR011009">
    <property type="entry name" value="Kinase-like_dom_sf"/>
</dbReference>
<dbReference type="AlphaFoldDB" id="L8X2Q7"/>